<organism evidence="2 3">
    <name type="scientific">Rhizopus oryzae</name>
    <name type="common">Mucormycosis agent</name>
    <name type="synonym">Rhizopus arrhizus var. delemar</name>
    <dbReference type="NCBI Taxonomy" id="64495"/>
    <lineage>
        <taxon>Eukaryota</taxon>
        <taxon>Fungi</taxon>
        <taxon>Fungi incertae sedis</taxon>
        <taxon>Mucoromycota</taxon>
        <taxon>Mucoromycotina</taxon>
        <taxon>Mucoromycetes</taxon>
        <taxon>Mucorales</taxon>
        <taxon>Mucorineae</taxon>
        <taxon>Rhizopodaceae</taxon>
        <taxon>Rhizopus</taxon>
    </lineage>
</organism>
<gene>
    <name evidence="2" type="ORF">G6F51_009806</name>
</gene>
<dbReference type="Proteomes" id="UP000717996">
    <property type="component" value="Unassembled WGS sequence"/>
</dbReference>
<feature type="region of interest" description="Disordered" evidence="1">
    <location>
        <begin position="108"/>
        <end position="131"/>
    </location>
</feature>
<feature type="compositionally biased region" description="Basic and acidic residues" evidence="1">
    <location>
        <begin position="112"/>
        <end position="127"/>
    </location>
</feature>
<name>A0A9P6Y3T3_RHIOR</name>
<comment type="caution">
    <text evidence="2">The sequence shown here is derived from an EMBL/GenBank/DDBJ whole genome shotgun (WGS) entry which is preliminary data.</text>
</comment>
<reference evidence="2" key="1">
    <citation type="journal article" date="2020" name="Microb. Genom.">
        <title>Genetic diversity of clinical and environmental Mucorales isolates obtained from an investigation of mucormycosis cases among solid organ transplant recipients.</title>
        <authorList>
            <person name="Nguyen M.H."/>
            <person name="Kaul D."/>
            <person name="Muto C."/>
            <person name="Cheng S.J."/>
            <person name="Richter R.A."/>
            <person name="Bruno V.M."/>
            <person name="Liu G."/>
            <person name="Beyhan S."/>
            <person name="Sundermann A.J."/>
            <person name="Mounaud S."/>
            <person name="Pasculle A.W."/>
            <person name="Nierman W.C."/>
            <person name="Driscoll E."/>
            <person name="Cumbie R."/>
            <person name="Clancy C.J."/>
            <person name="Dupont C.L."/>
        </authorList>
    </citation>
    <scope>NUCLEOTIDE SEQUENCE</scope>
    <source>
        <strain evidence="2">GL16</strain>
    </source>
</reference>
<dbReference type="AlphaFoldDB" id="A0A9P6Y3T3"/>
<proteinExistence type="predicted"/>
<protein>
    <submittedName>
        <fullName evidence="2">Uncharacterized protein</fullName>
    </submittedName>
</protein>
<evidence type="ECO:0000313" key="2">
    <source>
        <dbReference type="EMBL" id="KAG1538375.1"/>
    </source>
</evidence>
<evidence type="ECO:0000256" key="1">
    <source>
        <dbReference type="SAM" id="MobiDB-lite"/>
    </source>
</evidence>
<dbReference type="EMBL" id="JAANIT010001874">
    <property type="protein sequence ID" value="KAG1538375.1"/>
    <property type="molecule type" value="Genomic_DNA"/>
</dbReference>
<evidence type="ECO:0000313" key="3">
    <source>
        <dbReference type="Proteomes" id="UP000717996"/>
    </source>
</evidence>
<accession>A0A9P6Y3T3</accession>
<sequence>MSIGFYALHYPSKLNNTRLPCSTDWINQEYIQLTQDVSYMTTHYYSPTNTIAPSTLLIPKKENESPVVFKRTRESEEESACFTLSSCGSDRIDLYELYNQELMSYDPQQESIVKDNRKEGGRGGQERRSRRKKWREMMSKFRLAAERPFVSIDHHFYY</sequence>
<dbReference type="OrthoDB" id="2279197at2759"/>